<evidence type="ECO:0000313" key="8">
    <source>
        <dbReference type="EMBL" id="AER36543.1"/>
    </source>
</evidence>
<sequence length="12" mass="1432">MTIKNIIILFII</sequence>
<evidence type="ECO:0000313" key="4">
    <source>
        <dbReference type="EMBL" id="AER36539.1"/>
    </source>
</evidence>
<dbReference type="EMBL" id="JF746293">
    <property type="protein sequence ID" value="AER36524.1"/>
    <property type="molecule type" value="Genomic_DNA"/>
</dbReference>
<dbReference type="EMBL" id="JF746278">
    <property type="protein sequence ID" value="AER36509.1"/>
    <property type="molecule type" value="Genomic_DNA"/>
</dbReference>
<proteinExistence type="predicted"/>
<keyword evidence="2" id="KW-0496">Mitochondrion</keyword>
<evidence type="ECO:0000313" key="7">
    <source>
        <dbReference type="EMBL" id="AER36542.1"/>
    </source>
</evidence>
<accession>G8E8K3</accession>
<evidence type="ECO:0000313" key="6">
    <source>
        <dbReference type="EMBL" id="AER36541.1"/>
    </source>
</evidence>
<evidence type="ECO:0000313" key="3">
    <source>
        <dbReference type="EMBL" id="AER36538.1"/>
    </source>
</evidence>
<dbReference type="EMBL" id="JF746313">
    <property type="protein sequence ID" value="AER36544.1"/>
    <property type="molecule type" value="Genomic_DNA"/>
</dbReference>
<dbReference type="EMBL" id="JF746311">
    <property type="protein sequence ID" value="AER36542.1"/>
    <property type="molecule type" value="Genomic_DNA"/>
</dbReference>
<protein>
    <submittedName>
        <fullName evidence="2">Orf365</fullName>
    </submittedName>
</protein>
<evidence type="ECO:0000313" key="9">
    <source>
        <dbReference type="EMBL" id="AER36544.1"/>
    </source>
</evidence>
<dbReference type="EMBL" id="JF746309">
    <property type="protein sequence ID" value="AER36540.1"/>
    <property type="molecule type" value="Genomic_DNA"/>
</dbReference>
<reference evidence="2" key="1">
    <citation type="submission" date="2011-03" db="EMBL/GenBank/DDBJ databases">
        <title>rns-nad3.</title>
        <authorList>
            <person name="Martin F."/>
            <person name="Radmer L."/>
        </authorList>
    </citation>
    <scope>NUCLEOTIDE SEQUENCE</scope>
    <source>
        <strain evidence="1">P15824</strain>
        <strain evidence="2">P2183</strain>
        <strain evidence="3">P3656</strain>
        <strain evidence="4">P3657</strain>
        <strain evidence="5">P3658</strain>
        <strain evidence="6">P3659</strain>
        <strain evidence="7">P3660</strain>
        <strain evidence="8">P3662</strain>
        <strain evidence="9">P3664</strain>
    </source>
</reference>
<geneLocation type="mitochondrion" evidence="2"/>
<evidence type="ECO:0000313" key="1">
    <source>
        <dbReference type="EMBL" id="AER36509.1"/>
    </source>
</evidence>
<evidence type="ECO:0000313" key="2">
    <source>
        <dbReference type="EMBL" id="AER36524.1"/>
    </source>
</evidence>
<organism evidence="2">
    <name type="scientific">Phytophthora cinnamomi</name>
    <name type="common">Cinnamon fungus</name>
    <dbReference type="NCBI Taxonomy" id="4785"/>
    <lineage>
        <taxon>Eukaryota</taxon>
        <taxon>Sar</taxon>
        <taxon>Stramenopiles</taxon>
        <taxon>Oomycota</taxon>
        <taxon>Peronosporomycetes</taxon>
        <taxon>Peronosporales</taxon>
        <taxon>Peronosporaceae</taxon>
        <taxon>Phytophthora</taxon>
    </lineage>
</organism>
<evidence type="ECO:0000313" key="5">
    <source>
        <dbReference type="EMBL" id="AER36540.1"/>
    </source>
</evidence>
<name>G8E8K3_PHYCI</name>
<dbReference type="EMBL" id="JF746312">
    <property type="protein sequence ID" value="AER36543.1"/>
    <property type="molecule type" value="Genomic_DNA"/>
</dbReference>
<dbReference type="EMBL" id="JF746307">
    <property type="protein sequence ID" value="AER36538.1"/>
    <property type="molecule type" value="Genomic_DNA"/>
</dbReference>
<dbReference type="EMBL" id="JF746308">
    <property type="protein sequence ID" value="AER36539.1"/>
    <property type="molecule type" value="Genomic_DNA"/>
</dbReference>
<dbReference type="EMBL" id="JF746310">
    <property type="protein sequence ID" value="AER36541.1"/>
    <property type="molecule type" value="Genomic_DNA"/>
</dbReference>